<name>A0A5D4T7F1_9BACI</name>
<feature type="transmembrane region" description="Helical" evidence="1">
    <location>
        <begin position="12"/>
        <end position="29"/>
    </location>
</feature>
<dbReference type="Gene3D" id="3.30.70.1430">
    <property type="entry name" value="Multidrug efflux transporter AcrB pore domain"/>
    <property type="match status" value="2"/>
</dbReference>
<keyword evidence="1" id="KW-0812">Transmembrane</keyword>
<dbReference type="Gene3D" id="3.30.70.1440">
    <property type="entry name" value="Multidrug efflux transporter AcrB pore domain"/>
    <property type="match status" value="1"/>
</dbReference>
<evidence type="ECO:0000313" key="3">
    <source>
        <dbReference type="Proteomes" id="UP000322524"/>
    </source>
</evidence>
<dbReference type="SUPFAM" id="SSF82866">
    <property type="entry name" value="Multidrug efflux transporter AcrB transmembrane domain"/>
    <property type="match status" value="2"/>
</dbReference>
<feature type="transmembrane region" description="Helical" evidence="1">
    <location>
        <begin position="455"/>
        <end position="481"/>
    </location>
</feature>
<gene>
    <name evidence="2" type="ORF">FZC76_00555</name>
</gene>
<dbReference type="SUPFAM" id="SSF82714">
    <property type="entry name" value="Multidrug efflux transporter AcrB TolC docking domain, DN and DC subdomains"/>
    <property type="match status" value="1"/>
</dbReference>
<comment type="caution">
    <text evidence="2">The sequence shown here is derived from an EMBL/GenBank/DDBJ whole genome shotgun (WGS) entry which is preliminary data.</text>
</comment>
<keyword evidence="1" id="KW-0472">Membrane</keyword>
<dbReference type="PANTHER" id="PTHR32063:SF0">
    <property type="entry name" value="SWARMING MOTILITY PROTEIN SWRC"/>
    <property type="match status" value="1"/>
</dbReference>
<feature type="transmembrane region" description="Helical" evidence="1">
    <location>
        <begin position="330"/>
        <end position="349"/>
    </location>
</feature>
<reference evidence="2 3" key="1">
    <citation type="submission" date="2019-08" db="EMBL/GenBank/DDBJ databases">
        <title>Bacillus genomes from the desert of Cuatro Cienegas, Coahuila.</title>
        <authorList>
            <person name="Olmedo-Alvarez G."/>
        </authorList>
    </citation>
    <scope>NUCLEOTIDE SEQUENCE [LARGE SCALE GENOMIC DNA]</scope>
    <source>
        <strain evidence="2 3">CH28_1T</strain>
    </source>
</reference>
<protein>
    <submittedName>
        <fullName evidence="2">Efflux RND transporter permease subunit</fullName>
    </submittedName>
</protein>
<dbReference type="Pfam" id="PF00873">
    <property type="entry name" value="ACR_tran"/>
    <property type="match status" value="1"/>
</dbReference>
<keyword evidence="1" id="KW-1133">Transmembrane helix</keyword>
<dbReference type="PANTHER" id="PTHR32063">
    <property type="match status" value="1"/>
</dbReference>
<dbReference type="PRINTS" id="PR00702">
    <property type="entry name" value="ACRIFLAVINRP"/>
</dbReference>
<feature type="transmembrane region" description="Helical" evidence="1">
    <location>
        <begin position="934"/>
        <end position="951"/>
    </location>
</feature>
<dbReference type="STRING" id="79883.GCA_001636495_02867"/>
<feature type="transmembrane region" description="Helical" evidence="1">
    <location>
        <begin position="356"/>
        <end position="376"/>
    </location>
</feature>
<dbReference type="Proteomes" id="UP000322524">
    <property type="component" value="Unassembled WGS sequence"/>
</dbReference>
<evidence type="ECO:0000313" key="2">
    <source>
        <dbReference type="EMBL" id="TYS70422.1"/>
    </source>
</evidence>
<organism evidence="2 3">
    <name type="scientific">Sutcliffiella horikoshii</name>
    <dbReference type="NCBI Taxonomy" id="79883"/>
    <lineage>
        <taxon>Bacteria</taxon>
        <taxon>Bacillati</taxon>
        <taxon>Bacillota</taxon>
        <taxon>Bacilli</taxon>
        <taxon>Bacillales</taxon>
        <taxon>Bacillaceae</taxon>
        <taxon>Sutcliffiella</taxon>
    </lineage>
</organism>
<feature type="transmembrane region" description="Helical" evidence="1">
    <location>
        <begin position="382"/>
        <end position="406"/>
    </location>
</feature>
<feature type="transmembrane region" description="Helical" evidence="1">
    <location>
        <begin position="886"/>
        <end position="907"/>
    </location>
</feature>
<feature type="transmembrane region" description="Helical" evidence="1">
    <location>
        <begin position="519"/>
        <end position="537"/>
    </location>
</feature>
<dbReference type="OrthoDB" id="9757876at2"/>
<dbReference type="AlphaFoldDB" id="A0A5D4T7F1"/>
<dbReference type="GO" id="GO:0005886">
    <property type="term" value="C:plasma membrane"/>
    <property type="evidence" value="ECO:0007669"/>
    <property type="project" value="TreeGrafter"/>
</dbReference>
<dbReference type="Gene3D" id="3.30.2090.10">
    <property type="entry name" value="Multidrug efflux transporter AcrB TolC docking domain, DN and DC subdomains"/>
    <property type="match status" value="2"/>
</dbReference>
<dbReference type="RefSeq" id="WP_148986332.1">
    <property type="nucleotide sequence ID" value="NZ_VTEV01000001.1"/>
</dbReference>
<evidence type="ECO:0000256" key="1">
    <source>
        <dbReference type="SAM" id="Phobius"/>
    </source>
</evidence>
<feature type="transmembrane region" description="Helical" evidence="1">
    <location>
        <begin position="963"/>
        <end position="989"/>
    </location>
</feature>
<proteinExistence type="predicted"/>
<feature type="transmembrane region" description="Helical" evidence="1">
    <location>
        <begin position="860"/>
        <end position="880"/>
    </location>
</feature>
<dbReference type="Gene3D" id="1.20.1640.10">
    <property type="entry name" value="Multidrug efflux transporter AcrB transmembrane domain"/>
    <property type="match status" value="2"/>
</dbReference>
<dbReference type="EMBL" id="VTEV01000001">
    <property type="protein sequence ID" value="TYS70422.1"/>
    <property type="molecule type" value="Genomic_DNA"/>
</dbReference>
<feature type="transmembrane region" description="Helical" evidence="1">
    <location>
        <begin position="427"/>
        <end position="449"/>
    </location>
</feature>
<dbReference type="InterPro" id="IPR027463">
    <property type="entry name" value="AcrB_DN_DC_subdom"/>
</dbReference>
<dbReference type="SUPFAM" id="SSF82693">
    <property type="entry name" value="Multidrug efflux transporter AcrB pore domain, PN1, PN2, PC1 and PC2 subdomains"/>
    <property type="match status" value="1"/>
</dbReference>
<sequence>MSMMEFILKRKIAVGLLVVFVFMIGFYSLNKLDQELMPPISFDMTIVQVDAGQMPVLDVEDKVTKPIEQILSGLDGVESHTSATYVGKSSITVMIEEGRGDEVHKNIEAAVAPLSTQIPGVQYINSFQMTTSQEYEFYMDIFNGNMEDISTFAKNVVEPRLEALPEVRDVKFDGLEENEVIIELKNDQLKEAGVDSQQIIQTIQQSNLITSFGELTEEANEPTVRWNTSLTNVEDIKGILIPTMSGVKELSELADIDLQVRETSSGVWKDGSQDVVMVQIGRGSEVTQIEMAEAVRAEVEKIRQEGLVSGFEFEEVVAQADYVSEAVDGVSSNILIGGLLAIVVLFLFLRNVRATMIIGISIPLSILLTFASMWLLGYSINMLSLIALGLGIGMMVDASIVILESIYRKKEQGLKNRDAVLIGVKEVASAVFASMLTTIVVFLPIGLLGGEAGKFMIILSVVVIVTLVSSVVVSFTLIPALSENFLKLTKRQQNKKESKVILSYGRFISWLTGKKRRRYGVIFLFVLMFIGSLALVTKVPMTIMPDMYNRYSEIMVTLDKGVTPDQKNDIAEAIHSKLVDIPDVKEGFVLDQIEFMFVLINMTPEEEATLEQKEVNEQILSGLLDLKEEYPVVDVTSVMSAGASYPVQIELSGEDLDELTSLSSDFVKELNGIDGIIGTTTSLGTLLDEELIVLNEEELTKDGITPLQILGQLNSISSSVPIGALQDVDGTPILIAPDEVITSKKQLLDLEVNTQDGPKNLSNYVSFEQVKAPGQIDHKDGERVVKVLANIENRDLGSVNRDVQKMVEEFNTPDGYNISVGGSLEQQQEAIQDMLVILAISIFLVYVVMAVQFNHLFQPIIVMTIIPMTFTGVILGLLLTQRELSIMSGMGVIMLIGIVLNNAILLIDRAKQLRAENYDVGEAMVEAGMNRIRPIFMTTLTTVGGMLPLAISTGAASNYQAPLATVVIAGLLFSTLITLVLIPSVYMLFHDLGMGIRKIFNRNKNKNKEVTPAKKAG</sequence>
<accession>A0A5D4T7F1</accession>
<dbReference type="GO" id="GO:0042910">
    <property type="term" value="F:xenobiotic transmembrane transporter activity"/>
    <property type="evidence" value="ECO:0007669"/>
    <property type="project" value="TreeGrafter"/>
</dbReference>
<feature type="transmembrane region" description="Helical" evidence="1">
    <location>
        <begin position="834"/>
        <end position="853"/>
    </location>
</feature>
<dbReference type="Gene3D" id="3.30.70.1320">
    <property type="entry name" value="Multidrug efflux transporter AcrB pore domain like"/>
    <property type="match status" value="1"/>
</dbReference>
<dbReference type="InterPro" id="IPR001036">
    <property type="entry name" value="Acrflvin-R"/>
</dbReference>